<feature type="chain" id="PRO_5023925479" evidence="2">
    <location>
        <begin position="23"/>
        <end position="215"/>
    </location>
</feature>
<keyword evidence="2" id="KW-0732">Signal</keyword>
<evidence type="ECO:0000313" key="4">
    <source>
        <dbReference type="Proteomes" id="UP000326202"/>
    </source>
</evidence>
<evidence type="ECO:0000256" key="2">
    <source>
        <dbReference type="SAM" id="SignalP"/>
    </source>
</evidence>
<protein>
    <submittedName>
        <fullName evidence="3">Uncharacterized protein</fullName>
    </submittedName>
</protein>
<evidence type="ECO:0000256" key="1">
    <source>
        <dbReference type="SAM" id="MobiDB-lite"/>
    </source>
</evidence>
<feature type="signal peptide" evidence="2">
    <location>
        <begin position="1"/>
        <end position="22"/>
    </location>
</feature>
<dbReference type="EMBL" id="CP042906">
    <property type="protein sequence ID" value="QEX17414.1"/>
    <property type="molecule type" value="Genomic_DNA"/>
</dbReference>
<reference evidence="3 4" key="1">
    <citation type="submission" date="2019-08" db="EMBL/GenBank/DDBJ databases">
        <title>Hyperibacter terrae gen. nov., sp. nov. and Hyperibacter viscosus sp. nov., two new members in the family Rhodospirillaceae isolated from the rhizosphere of Hypericum perforatum.</title>
        <authorList>
            <person name="Noviana Z."/>
        </authorList>
    </citation>
    <scope>NUCLEOTIDE SEQUENCE [LARGE SCALE GENOMIC DNA]</scope>
    <source>
        <strain evidence="3 4">R5913</strain>
    </source>
</reference>
<keyword evidence="4" id="KW-1185">Reference proteome</keyword>
<gene>
    <name evidence="3" type="ORF">FRZ44_27140</name>
</gene>
<dbReference type="KEGG" id="htq:FRZ44_27140"/>
<dbReference type="Proteomes" id="UP000326202">
    <property type="component" value="Chromosome"/>
</dbReference>
<sequence length="215" mass="23177">MRGLIGLSLVFLILAPILPAGAASFTVEGLTFSDELGGFRLIAVTGTGRLEDPFVVVEEIGSQGPAILQITGLRSTFGNRCATQHLTGFAMTKIVRNLSNQAWHDFRMELRETEERSSPYGDGLSFGQGAAGRTVTSSNFGQIRAIDEPYDGLTFEDGFVPPGASADFHFLITDETPSMRILLVQDLSPPSASLQPPRPTPWPHPMLAQRPAPVP</sequence>
<evidence type="ECO:0000313" key="3">
    <source>
        <dbReference type="EMBL" id="QEX17414.1"/>
    </source>
</evidence>
<dbReference type="AlphaFoldDB" id="A0A5J6MIX7"/>
<feature type="region of interest" description="Disordered" evidence="1">
    <location>
        <begin position="190"/>
        <end position="215"/>
    </location>
</feature>
<proteinExistence type="predicted"/>
<organism evidence="3 4">
    <name type="scientific">Hypericibacter terrae</name>
    <dbReference type="NCBI Taxonomy" id="2602015"/>
    <lineage>
        <taxon>Bacteria</taxon>
        <taxon>Pseudomonadati</taxon>
        <taxon>Pseudomonadota</taxon>
        <taxon>Alphaproteobacteria</taxon>
        <taxon>Rhodospirillales</taxon>
        <taxon>Dongiaceae</taxon>
        <taxon>Hypericibacter</taxon>
    </lineage>
</organism>
<accession>A0A5J6MIX7</accession>
<name>A0A5J6MIX7_9PROT</name>